<sequence>MERKTEGQIFDFNPSAIKPERNSRRVFFSRMSDGFVASFAIVGTAVLAFQAADQESYFQFLRSHIEVPQIALPLCLVAGVINALRGNYADRLSRS</sequence>
<evidence type="ECO:0000256" key="1">
    <source>
        <dbReference type="SAM" id="Phobius"/>
    </source>
</evidence>
<keyword evidence="1" id="KW-0472">Membrane</keyword>
<dbReference type="EMBL" id="MFDE01000026">
    <property type="protein sequence ID" value="OGE38207.1"/>
    <property type="molecule type" value="Genomic_DNA"/>
</dbReference>
<feature type="transmembrane region" description="Helical" evidence="1">
    <location>
        <begin position="31"/>
        <end position="50"/>
    </location>
</feature>
<organism evidence="2 3">
    <name type="scientific">Candidatus Daviesbacteria bacterium RIFCSPHIGHO2_12_FULL_37_11</name>
    <dbReference type="NCBI Taxonomy" id="1797777"/>
    <lineage>
        <taxon>Bacteria</taxon>
        <taxon>Candidatus Daviesiibacteriota</taxon>
    </lineage>
</organism>
<dbReference type="AlphaFoldDB" id="A0A1F5KB92"/>
<accession>A0A1F5KB92</accession>
<comment type="caution">
    <text evidence="2">The sequence shown here is derived from an EMBL/GenBank/DDBJ whole genome shotgun (WGS) entry which is preliminary data.</text>
</comment>
<evidence type="ECO:0000313" key="3">
    <source>
        <dbReference type="Proteomes" id="UP000176527"/>
    </source>
</evidence>
<feature type="transmembrane region" description="Helical" evidence="1">
    <location>
        <begin position="70"/>
        <end position="88"/>
    </location>
</feature>
<proteinExistence type="predicted"/>
<keyword evidence="1" id="KW-0812">Transmembrane</keyword>
<reference evidence="2 3" key="1">
    <citation type="journal article" date="2016" name="Nat. Commun.">
        <title>Thousands of microbial genomes shed light on interconnected biogeochemical processes in an aquifer system.</title>
        <authorList>
            <person name="Anantharaman K."/>
            <person name="Brown C.T."/>
            <person name="Hug L.A."/>
            <person name="Sharon I."/>
            <person name="Castelle C.J."/>
            <person name="Probst A.J."/>
            <person name="Thomas B.C."/>
            <person name="Singh A."/>
            <person name="Wilkins M.J."/>
            <person name="Karaoz U."/>
            <person name="Brodie E.L."/>
            <person name="Williams K.H."/>
            <person name="Hubbard S.S."/>
            <person name="Banfield J.F."/>
        </authorList>
    </citation>
    <scope>NUCLEOTIDE SEQUENCE [LARGE SCALE GENOMIC DNA]</scope>
</reference>
<protein>
    <submittedName>
        <fullName evidence="2">Uncharacterized protein</fullName>
    </submittedName>
</protein>
<gene>
    <name evidence="2" type="ORF">A3F00_03815</name>
</gene>
<evidence type="ECO:0000313" key="2">
    <source>
        <dbReference type="EMBL" id="OGE38207.1"/>
    </source>
</evidence>
<keyword evidence="1" id="KW-1133">Transmembrane helix</keyword>
<name>A0A1F5KB92_9BACT</name>
<dbReference type="Proteomes" id="UP000176527">
    <property type="component" value="Unassembled WGS sequence"/>
</dbReference>